<dbReference type="EMBL" id="JABWUV010000021">
    <property type="protein sequence ID" value="KAF6279883.1"/>
    <property type="molecule type" value="Genomic_DNA"/>
</dbReference>
<evidence type="ECO:0000313" key="2">
    <source>
        <dbReference type="EMBL" id="KAF6279883.1"/>
    </source>
</evidence>
<feature type="region of interest" description="Disordered" evidence="1">
    <location>
        <begin position="36"/>
        <end position="63"/>
    </location>
</feature>
<reference evidence="2 3" key="1">
    <citation type="journal article" date="2020" name="Nature">
        <title>Six reference-quality genomes reveal evolution of bat adaptations.</title>
        <authorList>
            <person name="Jebb D."/>
            <person name="Huang Z."/>
            <person name="Pippel M."/>
            <person name="Hughes G.M."/>
            <person name="Lavrichenko K."/>
            <person name="Devanna P."/>
            <person name="Winkler S."/>
            <person name="Jermiin L.S."/>
            <person name="Skirmuntt E.C."/>
            <person name="Katzourakis A."/>
            <person name="Burkitt-Gray L."/>
            <person name="Ray D.A."/>
            <person name="Sullivan K.A.M."/>
            <person name="Roscito J.G."/>
            <person name="Kirilenko B.M."/>
            <person name="Davalos L.M."/>
            <person name="Corthals A.P."/>
            <person name="Power M.L."/>
            <person name="Jones G."/>
            <person name="Ransome R.D."/>
            <person name="Dechmann D.K.N."/>
            <person name="Locatelli A.G."/>
            <person name="Puechmaille S.J."/>
            <person name="Fedrigo O."/>
            <person name="Jarvis E.D."/>
            <person name="Hiller M."/>
            <person name="Vernes S.C."/>
            <person name="Myers E.W."/>
            <person name="Teeling E.C."/>
        </authorList>
    </citation>
    <scope>NUCLEOTIDE SEQUENCE [LARGE SCALE GENOMIC DNA]</scope>
    <source>
        <strain evidence="2">MMyoMyo1</strain>
        <tissue evidence="2">Flight muscle</tissue>
    </source>
</reference>
<feature type="compositionally biased region" description="Basic and acidic residues" evidence="1">
    <location>
        <begin position="12"/>
        <end position="21"/>
    </location>
</feature>
<dbReference type="AlphaFoldDB" id="A0A7J7RUR9"/>
<feature type="region of interest" description="Disordered" evidence="1">
    <location>
        <begin position="1"/>
        <end position="21"/>
    </location>
</feature>
<evidence type="ECO:0000313" key="3">
    <source>
        <dbReference type="Proteomes" id="UP000527355"/>
    </source>
</evidence>
<organism evidence="2 3">
    <name type="scientific">Myotis myotis</name>
    <name type="common">Greater mouse-eared bat</name>
    <name type="synonym">Vespertilio myotis</name>
    <dbReference type="NCBI Taxonomy" id="51298"/>
    <lineage>
        <taxon>Eukaryota</taxon>
        <taxon>Metazoa</taxon>
        <taxon>Chordata</taxon>
        <taxon>Craniata</taxon>
        <taxon>Vertebrata</taxon>
        <taxon>Euteleostomi</taxon>
        <taxon>Mammalia</taxon>
        <taxon>Eutheria</taxon>
        <taxon>Laurasiatheria</taxon>
        <taxon>Chiroptera</taxon>
        <taxon>Yangochiroptera</taxon>
        <taxon>Vespertilionidae</taxon>
        <taxon>Myotis</taxon>
    </lineage>
</organism>
<comment type="caution">
    <text evidence="2">The sequence shown here is derived from an EMBL/GenBank/DDBJ whole genome shotgun (WGS) entry which is preliminary data.</text>
</comment>
<accession>A0A7J7RUR9</accession>
<gene>
    <name evidence="2" type="ORF">mMyoMyo1_010142</name>
</gene>
<sequence>MPESSGVVGPGERSRIPDQRASDEGISFLRTLLLPSQAPDPLDAGPSGLRPRGGRSGSKGVLRSHSKPRFPCLVKQPECVYQRACDFQGQCWVSGRREIIGIQHREKPAEPWAWCRSVCEQTVSGLPLPTPQCTPILSPANEGLTPDLSLGPDDISSHLFFSFLRYISIDFREEGRGREREREREKHQ</sequence>
<name>A0A7J7RUR9_MYOMY</name>
<protein>
    <submittedName>
        <fullName evidence="2">Uncharacterized protein</fullName>
    </submittedName>
</protein>
<dbReference type="Proteomes" id="UP000527355">
    <property type="component" value="Unassembled WGS sequence"/>
</dbReference>
<evidence type="ECO:0000256" key="1">
    <source>
        <dbReference type="SAM" id="MobiDB-lite"/>
    </source>
</evidence>
<proteinExistence type="predicted"/>
<keyword evidence="3" id="KW-1185">Reference proteome</keyword>